<protein>
    <recommendedName>
        <fullName evidence="4">TonB C-terminal domain-containing protein</fullName>
    </recommendedName>
</protein>
<dbReference type="RefSeq" id="WP_009186320.1">
    <property type="nucleotide sequence ID" value="NZ_AMGM01000071.1"/>
</dbReference>
<feature type="chain" id="PRO_5003850055" description="TonB C-terminal domain-containing protein" evidence="1">
    <location>
        <begin position="25"/>
        <end position="153"/>
    </location>
</feature>
<accession>K1KV64</accession>
<evidence type="ECO:0000256" key="1">
    <source>
        <dbReference type="SAM" id="SignalP"/>
    </source>
</evidence>
<dbReference type="EMBL" id="AMGM01000071">
    <property type="protein sequence ID" value="EKB48075.1"/>
    <property type="molecule type" value="Genomic_DNA"/>
</dbReference>
<comment type="caution">
    <text evidence="2">The sequence shown here is derived from an EMBL/GenBank/DDBJ whole genome shotgun (WGS) entry which is preliminary data.</text>
</comment>
<gene>
    <name evidence="2" type="ORF">B879_03302</name>
</gene>
<dbReference type="AlphaFoldDB" id="K1KV64"/>
<keyword evidence="3" id="KW-1185">Reference proteome</keyword>
<evidence type="ECO:0008006" key="4">
    <source>
        <dbReference type="Google" id="ProtNLM"/>
    </source>
</evidence>
<proteinExistence type="predicted"/>
<keyword evidence="1" id="KW-0732">Signal</keyword>
<evidence type="ECO:0000313" key="3">
    <source>
        <dbReference type="Proteomes" id="UP000004478"/>
    </source>
</evidence>
<reference evidence="2 3" key="1">
    <citation type="journal article" date="2012" name="J. Bacteriol.">
        <title>Draft Genome Sequence of Cecembia lonarensis Strain LW9T, Isolated from Lonar Lake, a Haloalkaline Lake in India.</title>
        <authorList>
            <person name="Shivaji S."/>
            <person name="Ara S."/>
            <person name="Singh A."/>
            <person name="Pinnaka A.K."/>
        </authorList>
    </citation>
    <scope>NUCLEOTIDE SEQUENCE [LARGE SCALE GENOMIC DNA]</scope>
    <source>
        <strain evidence="2 3">LW9</strain>
    </source>
</reference>
<sequence length="153" mass="17406">MKNIFKIYLPISFLLFTLTVDSFAFNKNEPINKSEETKSFSVELTSVSIIGEIEMKSHSSISPWAFPTHTLDIVDSYMPFIFRTKKSAALDELRVIISVNDKGRISGYEVLNQEADKGLVERVGYVVRNLPKAQAVPGFDNYDGMDFEMVIRR</sequence>
<evidence type="ECO:0000313" key="2">
    <source>
        <dbReference type="EMBL" id="EKB48075.1"/>
    </source>
</evidence>
<dbReference type="Proteomes" id="UP000004478">
    <property type="component" value="Unassembled WGS sequence"/>
</dbReference>
<organism evidence="2 3">
    <name type="scientific">Cecembia lonarensis (strain CCUG 58316 / KCTC 22772 / LW9)</name>
    <dbReference type="NCBI Taxonomy" id="1225176"/>
    <lineage>
        <taxon>Bacteria</taxon>
        <taxon>Pseudomonadati</taxon>
        <taxon>Bacteroidota</taxon>
        <taxon>Cytophagia</taxon>
        <taxon>Cytophagales</taxon>
        <taxon>Cyclobacteriaceae</taxon>
        <taxon>Cecembia</taxon>
    </lineage>
</organism>
<name>K1KV64_CECL9</name>
<feature type="signal peptide" evidence="1">
    <location>
        <begin position="1"/>
        <end position="24"/>
    </location>
</feature>